<evidence type="ECO:0000313" key="5">
    <source>
        <dbReference type="Proteomes" id="UP000033220"/>
    </source>
</evidence>
<dbReference type="eggNOG" id="COG0486">
    <property type="taxonomic scope" value="Bacteria"/>
</dbReference>
<dbReference type="NCBIfam" id="TIGR00231">
    <property type="entry name" value="small_GTP"/>
    <property type="match status" value="1"/>
</dbReference>
<feature type="domain" description="G" evidence="1">
    <location>
        <begin position="24"/>
        <end position="135"/>
    </location>
</feature>
<dbReference type="GO" id="GO:0030488">
    <property type="term" value="P:tRNA methylation"/>
    <property type="evidence" value="ECO:0007669"/>
    <property type="project" value="TreeGrafter"/>
</dbReference>
<dbReference type="PATRIC" id="fig|1150469.3.peg.683"/>
<dbReference type="GO" id="GO:0005525">
    <property type="term" value="F:GTP binding"/>
    <property type="evidence" value="ECO:0007669"/>
    <property type="project" value="InterPro"/>
</dbReference>
<dbReference type="SUPFAM" id="SSF52540">
    <property type="entry name" value="P-loop containing nucleoside triphosphate hydrolases"/>
    <property type="match status" value="1"/>
</dbReference>
<dbReference type="HOGENOM" id="CLU_042017_0_0_5"/>
<dbReference type="Gene3D" id="3.40.50.300">
    <property type="entry name" value="P-loop containing nucleotide triphosphate hydrolases"/>
    <property type="match status" value="1"/>
</dbReference>
<dbReference type="GO" id="GO:0002098">
    <property type="term" value="P:tRNA wobble uridine modification"/>
    <property type="evidence" value="ECO:0007669"/>
    <property type="project" value="TreeGrafter"/>
</dbReference>
<dbReference type="CDD" id="cd00880">
    <property type="entry name" value="Era_like"/>
    <property type="match status" value="1"/>
</dbReference>
<dbReference type="Pfam" id="PF18133">
    <property type="entry name" value="HydF_tetramer"/>
    <property type="match status" value="1"/>
</dbReference>
<dbReference type="KEGG" id="rpm:RSPPHO_00585"/>
<sequence>MPPWHPGHSPMTHANAPRGLRLHIGLFGRRNVGKSSLLNALTRQQVAIVSAQAGTTTDPVEKPMELLPLGPVVFIDTAGLDDDSALGDQRVAKTRQAFERTDLALLVTDGAWGPYEQGIAAAMAERQTPVIVVRSKADLPAPEVALPPDLPVVAVSAQTGDGLNALRHALVDHAPADVISQPDILGDLVGPGNLAVLVVPIDKEAPKGRLILPQVQAIRDLLDNDAFCLVVKERELAAALDQLKSPPKLVVTDSQVFLKVAADTPPEVPLTSFSILFSRFKGDLLSQTLGALAIDTLRPGDRVLIAEACTHHPIAEDIGRVKIPRWLTQYVGGALEFTTVAGHEYPEDLSPYKLVVHCGGCTFNRKAMLNRILQARQAGVPLTNYGLTIAYSLGLFERALRPFPGVYEAYRAHRGEGRG</sequence>
<protein>
    <submittedName>
        <fullName evidence="4">Thiophene and furan oxidation protein ThdF</fullName>
    </submittedName>
</protein>
<dbReference type="InterPro" id="IPR023873">
    <property type="entry name" value="FeFe-hyd_GTPase_HydF"/>
</dbReference>
<evidence type="ECO:0000259" key="3">
    <source>
        <dbReference type="Pfam" id="PF18133"/>
    </source>
</evidence>
<dbReference type="AlphaFoldDB" id="H6SPU1"/>
<dbReference type="PANTHER" id="PTHR42714:SF6">
    <property type="entry name" value="TRANSLATION INITIATION FACTOR IF-2"/>
    <property type="match status" value="1"/>
</dbReference>
<accession>H6SPU1</accession>
<dbReference type="GO" id="GO:0005737">
    <property type="term" value="C:cytoplasm"/>
    <property type="evidence" value="ECO:0007669"/>
    <property type="project" value="TreeGrafter"/>
</dbReference>
<dbReference type="Pfam" id="PF18128">
    <property type="entry name" value="HydF_dimer"/>
    <property type="match status" value="1"/>
</dbReference>
<gene>
    <name evidence="4" type="ORF">RSPPHO_00585</name>
</gene>
<dbReference type="InterPro" id="IPR005225">
    <property type="entry name" value="Small_GTP-bd"/>
</dbReference>
<proteinExistence type="predicted"/>
<dbReference type="STRING" id="1150469.RSPPHO_00585"/>
<dbReference type="Gene3D" id="3.40.50.11420">
    <property type="match status" value="1"/>
</dbReference>
<dbReference type="InterPro" id="IPR027417">
    <property type="entry name" value="P-loop_NTPase"/>
</dbReference>
<evidence type="ECO:0000259" key="2">
    <source>
        <dbReference type="Pfam" id="PF18128"/>
    </source>
</evidence>
<dbReference type="PANTHER" id="PTHR42714">
    <property type="entry name" value="TRNA MODIFICATION GTPASE GTPBP3"/>
    <property type="match status" value="1"/>
</dbReference>
<dbReference type="InterPro" id="IPR006073">
    <property type="entry name" value="GTP-bd"/>
</dbReference>
<feature type="domain" description="Hydrogen maturase F dimerization" evidence="2">
    <location>
        <begin position="184"/>
        <end position="282"/>
    </location>
</feature>
<dbReference type="Proteomes" id="UP000033220">
    <property type="component" value="Chromosome DSM 122"/>
</dbReference>
<dbReference type="NCBIfam" id="TIGR03918">
    <property type="entry name" value="GTP_HydF"/>
    <property type="match status" value="1"/>
</dbReference>
<dbReference type="EMBL" id="HE663493">
    <property type="protein sequence ID" value="CCG07211.1"/>
    <property type="molecule type" value="Genomic_DNA"/>
</dbReference>
<name>H6SPU1_PARPM</name>
<evidence type="ECO:0000259" key="1">
    <source>
        <dbReference type="Pfam" id="PF01926"/>
    </source>
</evidence>
<dbReference type="Gene3D" id="3.40.50.11410">
    <property type="match status" value="1"/>
</dbReference>
<keyword evidence="5" id="KW-1185">Reference proteome</keyword>
<organism evidence="4 5">
    <name type="scientific">Pararhodospirillum photometricum DSM 122</name>
    <dbReference type="NCBI Taxonomy" id="1150469"/>
    <lineage>
        <taxon>Bacteria</taxon>
        <taxon>Pseudomonadati</taxon>
        <taxon>Pseudomonadota</taxon>
        <taxon>Alphaproteobacteria</taxon>
        <taxon>Rhodospirillales</taxon>
        <taxon>Rhodospirillaceae</taxon>
        <taxon>Pararhodospirillum</taxon>
    </lineage>
</organism>
<dbReference type="Pfam" id="PF01926">
    <property type="entry name" value="MMR_HSR1"/>
    <property type="match status" value="1"/>
</dbReference>
<dbReference type="InterPro" id="IPR040644">
    <property type="entry name" value="HydF_tetramer"/>
</dbReference>
<feature type="domain" description="Hydrogen maturase F tetramerization" evidence="3">
    <location>
        <begin position="290"/>
        <end position="402"/>
    </location>
</feature>
<evidence type="ECO:0000313" key="4">
    <source>
        <dbReference type="EMBL" id="CCG07211.1"/>
    </source>
</evidence>
<dbReference type="PRINTS" id="PR00326">
    <property type="entry name" value="GTP1OBG"/>
</dbReference>
<dbReference type="InterPro" id="IPR041606">
    <property type="entry name" value="HydF_dimer"/>
</dbReference>
<reference evidence="4 5" key="1">
    <citation type="submission" date="2012-02" db="EMBL/GenBank/DDBJ databases">
        <title>Shotgun genome sequence of Phaeospirillum photometricum DSM 122.</title>
        <authorList>
            <person name="Duquesne K."/>
            <person name="Sturgis J."/>
        </authorList>
    </citation>
    <scope>NUCLEOTIDE SEQUENCE [LARGE SCALE GENOMIC DNA]</scope>
    <source>
        <strain evidence="5">DSM122</strain>
    </source>
</reference>